<reference evidence="3 4" key="1">
    <citation type="submission" date="2020-08" db="EMBL/GenBank/DDBJ databases">
        <title>Winogradskyella ouciana sp. nov., isolated from the hadal seawater of the Mariana Trench.</title>
        <authorList>
            <person name="He X."/>
        </authorList>
    </citation>
    <scope>NUCLEOTIDE SEQUENCE [LARGE SCALE GENOMIC DNA]</scope>
    <source>
        <strain evidence="3 4">KCTC 22026</strain>
    </source>
</reference>
<organism evidence="3 4">
    <name type="scientific">Winogradskyella echinorum</name>
    <dbReference type="NCBI Taxonomy" id="538189"/>
    <lineage>
        <taxon>Bacteria</taxon>
        <taxon>Pseudomonadati</taxon>
        <taxon>Bacteroidota</taxon>
        <taxon>Flavobacteriia</taxon>
        <taxon>Flavobacteriales</taxon>
        <taxon>Flavobacteriaceae</taxon>
        <taxon>Winogradskyella</taxon>
    </lineage>
</organism>
<evidence type="ECO:0000313" key="3">
    <source>
        <dbReference type="EMBL" id="MBC3846612.1"/>
    </source>
</evidence>
<proteinExistence type="predicted"/>
<evidence type="ECO:0000313" key="4">
    <source>
        <dbReference type="Proteomes" id="UP000607435"/>
    </source>
</evidence>
<dbReference type="RefSeq" id="WP_186845724.1">
    <property type="nucleotide sequence ID" value="NZ_JACOME010000002.1"/>
</dbReference>
<keyword evidence="1" id="KW-0175">Coiled coil</keyword>
<comment type="caution">
    <text evidence="3">The sequence shown here is derived from an EMBL/GenBank/DDBJ whole genome shotgun (WGS) entry which is preliminary data.</text>
</comment>
<sequence length="263" mass="29623">MKKAYIFLLFLCVSYLNLSAQANCSEAYSNIVYALSHADSALEANNVTHAKHFAERSKEAFERVQVSLQNCDCEGVDDLVYDAINYLAKSKTAEKLDDAYYYANKGKLLAESTIEKLDVCTSSLTNVDESIIEDTPATNSEVNELSSIEDEQNQLEQQQLELKRKQAELEEKIAKKKQEELDLKKEGLILKMELTVSDNVKTFNSALQACDCSVKTLKASIEKEKLKSKSIDDIKITVIDVIKELTSDYMKQLAECDNNEEND</sequence>
<dbReference type="EMBL" id="JACOME010000002">
    <property type="protein sequence ID" value="MBC3846612.1"/>
    <property type="molecule type" value="Genomic_DNA"/>
</dbReference>
<accession>A0ABR6Y1I7</accession>
<dbReference type="Proteomes" id="UP000607435">
    <property type="component" value="Unassembled WGS sequence"/>
</dbReference>
<keyword evidence="4" id="KW-1185">Reference proteome</keyword>
<feature type="coiled-coil region" evidence="1">
    <location>
        <begin position="138"/>
        <end position="186"/>
    </location>
</feature>
<evidence type="ECO:0000256" key="1">
    <source>
        <dbReference type="SAM" id="Coils"/>
    </source>
</evidence>
<evidence type="ECO:0000256" key="2">
    <source>
        <dbReference type="SAM" id="SignalP"/>
    </source>
</evidence>
<evidence type="ECO:0008006" key="5">
    <source>
        <dbReference type="Google" id="ProtNLM"/>
    </source>
</evidence>
<gene>
    <name evidence="3" type="ORF">H6H04_09495</name>
</gene>
<name>A0ABR6Y1I7_9FLAO</name>
<feature type="signal peptide" evidence="2">
    <location>
        <begin position="1"/>
        <end position="22"/>
    </location>
</feature>
<keyword evidence="2" id="KW-0732">Signal</keyword>
<protein>
    <recommendedName>
        <fullName evidence="5">DUF4398 domain-containing protein</fullName>
    </recommendedName>
</protein>
<feature type="chain" id="PRO_5045596470" description="DUF4398 domain-containing protein" evidence="2">
    <location>
        <begin position="23"/>
        <end position="263"/>
    </location>
</feature>